<evidence type="ECO:0000313" key="1">
    <source>
        <dbReference type="EMBL" id="KAJ2842758.1"/>
    </source>
</evidence>
<protein>
    <submittedName>
        <fullName evidence="1">Uncharacterized protein</fullName>
    </submittedName>
</protein>
<gene>
    <name evidence="1" type="ORF">IWW36_005788</name>
</gene>
<reference evidence="1" key="1">
    <citation type="submission" date="2022-07" db="EMBL/GenBank/DDBJ databases">
        <title>Phylogenomic reconstructions and comparative analyses of Kickxellomycotina fungi.</title>
        <authorList>
            <person name="Reynolds N.K."/>
            <person name="Stajich J.E."/>
            <person name="Barry K."/>
            <person name="Grigoriev I.V."/>
            <person name="Crous P."/>
            <person name="Smith M.E."/>
        </authorList>
    </citation>
    <scope>NUCLEOTIDE SEQUENCE</scope>
    <source>
        <strain evidence="1">NRRL 1566</strain>
    </source>
</reference>
<comment type="caution">
    <text evidence="1">The sequence shown here is derived from an EMBL/GenBank/DDBJ whole genome shotgun (WGS) entry which is preliminary data.</text>
</comment>
<feature type="non-terminal residue" evidence="1">
    <location>
        <position position="53"/>
    </location>
</feature>
<accession>A0A9W8I716</accession>
<dbReference type="AlphaFoldDB" id="A0A9W8I716"/>
<dbReference type="Proteomes" id="UP001139887">
    <property type="component" value="Unassembled WGS sequence"/>
</dbReference>
<name>A0A9W8I716_9FUNG</name>
<sequence>MYDVLMPRFVAEGGDAILAPHLQLPFHTVSERILDLVELYITRFSPITPILDH</sequence>
<proteinExistence type="predicted"/>
<dbReference type="OrthoDB" id="7722975at2759"/>
<evidence type="ECO:0000313" key="2">
    <source>
        <dbReference type="Proteomes" id="UP001139887"/>
    </source>
</evidence>
<organism evidence="1 2">
    <name type="scientific">Coemansia brasiliensis</name>
    <dbReference type="NCBI Taxonomy" id="2650707"/>
    <lineage>
        <taxon>Eukaryota</taxon>
        <taxon>Fungi</taxon>
        <taxon>Fungi incertae sedis</taxon>
        <taxon>Zoopagomycota</taxon>
        <taxon>Kickxellomycotina</taxon>
        <taxon>Kickxellomycetes</taxon>
        <taxon>Kickxellales</taxon>
        <taxon>Kickxellaceae</taxon>
        <taxon>Coemansia</taxon>
    </lineage>
</organism>
<dbReference type="EMBL" id="JANBUW010001641">
    <property type="protein sequence ID" value="KAJ2842758.1"/>
    <property type="molecule type" value="Genomic_DNA"/>
</dbReference>
<keyword evidence="2" id="KW-1185">Reference proteome</keyword>